<dbReference type="GO" id="GO:0016209">
    <property type="term" value="F:antioxidant activity"/>
    <property type="evidence" value="ECO:0007669"/>
    <property type="project" value="InterPro"/>
</dbReference>
<dbReference type="RefSeq" id="WP_041978698.1">
    <property type="nucleotide sequence ID" value="NZ_CBXV010000008.1"/>
</dbReference>
<feature type="compositionally biased region" description="Polar residues" evidence="2">
    <location>
        <begin position="26"/>
        <end position="36"/>
    </location>
</feature>
<reference evidence="5 6" key="2">
    <citation type="submission" date="2015-01" db="EMBL/GenBank/DDBJ databases">
        <title>Complete genome sequence of Pyrinomonas methylaliphatogenes type strain K22T.</title>
        <authorList>
            <person name="Lee K.C.Y."/>
            <person name="Power J.F."/>
            <person name="Dunfield P.F."/>
            <person name="Morgan X.C."/>
            <person name="Huttenhower C."/>
            <person name="Stott M.B."/>
        </authorList>
    </citation>
    <scope>NUCLEOTIDE SEQUENCE [LARGE SCALE GENOMIC DNA]</scope>
    <source>
        <strain evidence="5 6">K22</strain>
    </source>
</reference>
<dbReference type="Pfam" id="PF00578">
    <property type="entry name" value="AhpC-TSA"/>
    <property type="match status" value="1"/>
</dbReference>
<proteinExistence type="predicted"/>
<dbReference type="AlphaFoldDB" id="A0A0B6X0R5"/>
<dbReference type="PROSITE" id="PS51257">
    <property type="entry name" value="PROKAR_LIPOPROTEIN"/>
    <property type="match status" value="1"/>
</dbReference>
<dbReference type="EMBL" id="CBXV010000008">
    <property type="protein sequence ID" value="CDM67103.1"/>
    <property type="molecule type" value="Genomic_DNA"/>
</dbReference>
<dbReference type="PROSITE" id="PS00194">
    <property type="entry name" value="THIOREDOXIN_1"/>
    <property type="match status" value="1"/>
</dbReference>
<evidence type="ECO:0000256" key="2">
    <source>
        <dbReference type="SAM" id="MobiDB-lite"/>
    </source>
</evidence>
<dbReference type="InterPro" id="IPR050553">
    <property type="entry name" value="Thioredoxin_ResA/DsbE_sf"/>
</dbReference>
<protein>
    <submittedName>
        <fullName evidence="5">Thiol-disulfide isomerase-like thioredoxin</fullName>
    </submittedName>
</protein>
<dbReference type="OrthoDB" id="25753at2"/>
<evidence type="ECO:0000256" key="3">
    <source>
        <dbReference type="SAM" id="SignalP"/>
    </source>
</evidence>
<reference evidence="5 6" key="1">
    <citation type="submission" date="2013-12" db="EMBL/GenBank/DDBJ databases">
        <authorList>
            <person name="Stott M."/>
        </authorList>
    </citation>
    <scope>NUCLEOTIDE SEQUENCE [LARGE SCALE GENOMIC DNA]</scope>
    <source>
        <strain evidence="5 6">K22</strain>
    </source>
</reference>
<dbReference type="GO" id="GO:0016853">
    <property type="term" value="F:isomerase activity"/>
    <property type="evidence" value="ECO:0007669"/>
    <property type="project" value="UniProtKB-KW"/>
</dbReference>
<keyword evidence="6" id="KW-1185">Reference proteome</keyword>
<feature type="chain" id="PRO_5002111012" evidence="3">
    <location>
        <begin position="21"/>
        <end position="198"/>
    </location>
</feature>
<dbReference type="GO" id="GO:0016491">
    <property type="term" value="F:oxidoreductase activity"/>
    <property type="evidence" value="ECO:0007669"/>
    <property type="project" value="InterPro"/>
</dbReference>
<dbReference type="Gene3D" id="3.40.30.10">
    <property type="entry name" value="Glutaredoxin"/>
    <property type="match status" value="1"/>
</dbReference>
<keyword evidence="3" id="KW-0732">Signal</keyword>
<dbReference type="PROSITE" id="PS51352">
    <property type="entry name" value="THIOREDOXIN_2"/>
    <property type="match status" value="1"/>
</dbReference>
<dbReference type="PANTHER" id="PTHR42852">
    <property type="entry name" value="THIOL:DISULFIDE INTERCHANGE PROTEIN DSBE"/>
    <property type="match status" value="1"/>
</dbReference>
<sequence precursor="true">MKIYSTALTLTLILSPFAFGGCPTSSERFQQGSTRDGSGETTRDARATESAPIKVSEINTNGLRELLGRPAQAKRPLLINFWATWCEPCREEFPDLVAIDREYRSRGLDFVTISLDDVSDIDRGVPQFLREMGATMPTYLLNVVDPEMAISVVDQEWSGALPATFLFDAKGTLVYRRFGRIKPPELRAAIEKALNAKP</sequence>
<dbReference type="STRING" id="454194.PYK22_03152"/>
<feature type="region of interest" description="Disordered" evidence="2">
    <location>
        <begin position="26"/>
        <end position="49"/>
    </location>
</feature>
<dbReference type="SUPFAM" id="SSF52833">
    <property type="entry name" value="Thioredoxin-like"/>
    <property type="match status" value="1"/>
</dbReference>
<feature type="compositionally biased region" description="Basic and acidic residues" evidence="2">
    <location>
        <begin position="37"/>
        <end position="47"/>
    </location>
</feature>
<keyword evidence="1" id="KW-0676">Redox-active center</keyword>
<dbReference type="Proteomes" id="UP000031518">
    <property type="component" value="Unassembled WGS sequence"/>
</dbReference>
<dbReference type="InterPro" id="IPR036249">
    <property type="entry name" value="Thioredoxin-like_sf"/>
</dbReference>
<evidence type="ECO:0000313" key="5">
    <source>
        <dbReference type="EMBL" id="CDM67103.1"/>
    </source>
</evidence>
<dbReference type="InterPro" id="IPR000866">
    <property type="entry name" value="AhpC/TSA"/>
</dbReference>
<dbReference type="InterPro" id="IPR013766">
    <property type="entry name" value="Thioredoxin_domain"/>
</dbReference>
<evidence type="ECO:0000256" key="1">
    <source>
        <dbReference type="ARBA" id="ARBA00023284"/>
    </source>
</evidence>
<organism evidence="5 6">
    <name type="scientific">Pyrinomonas methylaliphatogenes</name>
    <dbReference type="NCBI Taxonomy" id="454194"/>
    <lineage>
        <taxon>Bacteria</taxon>
        <taxon>Pseudomonadati</taxon>
        <taxon>Acidobacteriota</taxon>
        <taxon>Blastocatellia</taxon>
        <taxon>Blastocatellales</taxon>
        <taxon>Pyrinomonadaceae</taxon>
        <taxon>Pyrinomonas</taxon>
    </lineage>
</organism>
<feature type="signal peptide" evidence="3">
    <location>
        <begin position="1"/>
        <end position="20"/>
    </location>
</feature>
<keyword evidence="5" id="KW-0413">Isomerase</keyword>
<dbReference type="CDD" id="cd02966">
    <property type="entry name" value="TlpA_like_family"/>
    <property type="match status" value="1"/>
</dbReference>
<gene>
    <name evidence="5" type="ORF">PYK22_03152</name>
</gene>
<dbReference type="InterPro" id="IPR017937">
    <property type="entry name" value="Thioredoxin_CS"/>
</dbReference>
<dbReference type="PANTHER" id="PTHR42852:SF13">
    <property type="entry name" value="PROTEIN DIPZ"/>
    <property type="match status" value="1"/>
</dbReference>
<evidence type="ECO:0000259" key="4">
    <source>
        <dbReference type="PROSITE" id="PS51352"/>
    </source>
</evidence>
<evidence type="ECO:0000313" key="6">
    <source>
        <dbReference type="Proteomes" id="UP000031518"/>
    </source>
</evidence>
<feature type="domain" description="Thioredoxin" evidence="4">
    <location>
        <begin position="45"/>
        <end position="195"/>
    </location>
</feature>
<name>A0A0B6X0R5_9BACT</name>
<accession>A0A0B6X0R5</accession>